<evidence type="ECO:0000313" key="2">
    <source>
        <dbReference type="Proteomes" id="UP001054837"/>
    </source>
</evidence>
<dbReference type="Proteomes" id="UP001054837">
    <property type="component" value="Unassembled WGS sequence"/>
</dbReference>
<accession>A0AAV4TM37</accession>
<comment type="caution">
    <text evidence="1">The sequence shown here is derived from an EMBL/GenBank/DDBJ whole genome shotgun (WGS) entry which is preliminary data.</text>
</comment>
<evidence type="ECO:0000313" key="1">
    <source>
        <dbReference type="EMBL" id="GIY46511.1"/>
    </source>
</evidence>
<dbReference type="AlphaFoldDB" id="A0AAV4TM37"/>
<organism evidence="1 2">
    <name type="scientific">Caerostris darwini</name>
    <dbReference type="NCBI Taxonomy" id="1538125"/>
    <lineage>
        <taxon>Eukaryota</taxon>
        <taxon>Metazoa</taxon>
        <taxon>Ecdysozoa</taxon>
        <taxon>Arthropoda</taxon>
        <taxon>Chelicerata</taxon>
        <taxon>Arachnida</taxon>
        <taxon>Araneae</taxon>
        <taxon>Araneomorphae</taxon>
        <taxon>Entelegynae</taxon>
        <taxon>Araneoidea</taxon>
        <taxon>Araneidae</taxon>
        <taxon>Caerostris</taxon>
    </lineage>
</organism>
<reference evidence="1 2" key="1">
    <citation type="submission" date="2021-06" db="EMBL/GenBank/DDBJ databases">
        <title>Caerostris darwini draft genome.</title>
        <authorList>
            <person name="Kono N."/>
            <person name="Arakawa K."/>
        </authorList>
    </citation>
    <scope>NUCLEOTIDE SEQUENCE [LARGE SCALE GENOMIC DNA]</scope>
</reference>
<name>A0AAV4TM37_9ARAC</name>
<proteinExistence type="predicted"/>
<protein>
    <submittedName>
        <fullName evidence="1">Uncharacterized protein</fullName>
    </submittedName>
</protein>
<gene>
    <name evidence="1" type="ORF">CDAR_489961</name>
</gene>
<dbReference type="EMBL" id="BPLQ01009775">
    <property type="protein sequence ID" value="GIY46511.1"/>
    <property type="molecule type" value="Genomic_DNA"/>
</dbReference>
<sequence>MGIPGCGLALRIGLQPMFPNSKPNTLSHQAPSKRRITYHKVYNFYPPTKKSHFYPTVNKALRCGLASSQMNKPINISLAWTSCLLNTNPIMILTYDAPKVWKNLKVTSKMTALL</sequence>
<keyword evidence="2" id="KW-1185">Reference proteome</keyword>